<keyword evidence="7" id="KW-1133">Transmembrane helix</keyword>
<reference evidence="13" key="2">
    <citation type="submission" date="2017-12" db="EMBL/GenBank/DDBJ databases">
        <title>Genome sequence of the Bar-tailed Godwit (Limosa lapponica baueri).</title>
        <authorList>
            <person name="Lima N.C.B."/>
            <person name="Parody-Merino A.M."/>
            <person name="Battley P.F."/>
            <person name="Fidler A.E."/>
            <person name="Prosdocimi F."/>
        </authorList>
    </citation>
    <scope>NUCLEOTIDE SEQUENCE [LARGE SCALE GENOMIC DNA]</scope>
</reference>
<dbReference type="PANTHER" id="PTHR45761:SF3">
    <property type="entry name" value="EXTENDED SYNAPTOTAGMIN-1"/>
    <property type="match status" value="1"/>
</dbReference>
<dbReference type="InterPro" id="IPR031468">
    <property type="entry name" value="SMP_LBD"/>
</dbReference>
<gene>
    <name evidence="12" type="ORF">llap_21623</name>
</gene>
<dbReference type="GO" id="GO:0005789">
    <property type="term" value="C:endoplasmic reticulum membrane"/>
    <property type="evidence" value="ECO:0007669"/>
    <property type="project" value="TreeGrafter"/>
</dbReference>
<keyword evidence="3" id="KW-0812">Transmembrane</keyword>
<dbReference type="AlphaFoldDB" id="A0A2I0T2Q8"/>
<dbReference type="GO" id="GO:0005544">
    <property type="term" value="F:calcium-dependent phospholipid binding"/>
    <property type="evidence" value="ECO:0007669"/>
    <property type="project" value="TreeGrafter"/>
</dbReference>
<evidence type="ECO:0000256" key="5">
    <source>
        <dbReference type="ARBA" id="ARBA00022737"/>
    </source>
</evidence>
<comment type="subcellular location">
    <subcellularLocation>
        <location evidence="1">Membrane</location>
    </subcellularLocation>
</comment>
<evidence type="ECO:0000259" key="11">
    <source>
        <dbReference type="PROSITE" id="PS51847"/>
    </source>
</evidence>
<sequence>MSGRLYLPSCPPPASQYPRPLCPQVSFPDVERAEWLNKVLAQAWPFFGQYMEKLLVENIAPSIRASNTHLQTFTFTKVDMGEKPLRVLGVRAHPGAHKKQILLDLNIR</sequence>
<evidence type="ECO:0000256" key="9">
    <source>
        <dbReference type="ARBA" id="ARBA00023121"/>
    </source>
</evidence>
<evidence type="ECO:0000256" key="4">
    <source>
        <dbReference type="ARBA" id="ARBA00022723"/>
    </source>
</evidence>
<organism evidence="12 13">
    <name type="scientific">Limosa lapponica baueri</name>
    <dbReference type="NCBI Taxonomy" id="1758121"/>
    <lineage>
        <taxon>Eukaryota</taxon>
        <taxon>Metazoa</taxon>
        <taxon>Chordata</taxon>
        <taxon>Craniata</taxon>
        <taxon>Vertebrata</taxon>
        <taxon>Euteleostomi</taxon>
        <taxon>Archelosauria</taxon>
        <taxon>Archosauria</taxon>
        <taxon>Dinosauria</taxon>
        <taxon>Saurischia</taxon>
        <taxon>Theropoda</taxon>
        <taxon>Coelurosauria</taxon>
        <taxon>Aves</taxon>
        <taxon>Neognathae</taxon>
        <taxon>Neoaves</taxon>
        <taxon>Charadriiformes</taxon>
        <taxon>Scolopacidae</taxon>
        <taxon>Limosa</taxon>
    </lineage>
</organism>
<dbReference type="PANTHER" id="PTHR45761">
    <property type="entry name" value="EXTENDED SYNAPTOTAGMIN-LIKE PROTEIN 2, ISOFORM C"/>
    <property type="match status" value="1"/>
</dbReference>
<keyword evidence="4" id="KW-0479">Metal-binding</keyword>
<dbReference type="Pfam" id="PF17047">
    <property type="entry name" value="SMP_LBD"/>
    <property type="match status" value="1"/>
</dbReference>
<evidence type="ECO:0000256" key="7">
    <source>
        <dbReference type="ARBA" id="ARBA00022989"/>
    </source>
</evidence>
<evidence type="ECO:0000313" key="13">
    <source>
        <dbReference type="Proteomes" id="UP000233556"/>
    </source>
</evidence>
<keyword evidence="6" id="KW-0106">Calcium</keyword>
<keyword evidence="9" id="KW-0446">Lipid-binding</keyword>
<dbReference type="GO" id="GO:0006869">
    <property type="term" value="P:lipid transport"/>
    <property type="evidence" value="ECO:0007669"/>
    <property type="project" value="UniProtKB-KW"/>
</dbReference>
<dbReference type="GO" id="GO:0008429">
    <property type="term" value="F:phosphatidylethanolamine binding"/>
    <property type="evidence" value="ECO:0007669"/>
    <property type="project" value="TreeGrafter"/>
</dbReference>
<dbReference type="PROSITE" id="PS51847">
    <property type="entry name" value="SMP"/>
    <property type="match status" value="1"/>
</dbReference>
<dbReference type="EMBL" id="KZ522668">
    <property type="protein sequence ID" value="PKU28074.1"/>
    <property type="molecule type" value="Genomic_DNA"/>
</dbReference>
<dbReference type="GO" id="GO:0035091">
    <property type="term" value="F:phosphatidylinositol binding"/>
    <property type="evidence" value="ECO:0007669"/>
    <property type="project" value="TreeGrafter"/>
</dbReference>
<keyword evidence="8" id="KW-0445">Lipid transport</keyword>
<evidence type="ECO:0000256" key="3">
    <source>
        <dbReference type="ARBA" id="ARBA00022692"/>
    </source>
</evidence>
<name>A0A2I0T2Q8_LIMLA</name>
<evidence type="ECO:0000256" key="10">
    <source>
        <dbReference type="ARBA" id="ARBA00023136"/>
    </source>
</evidence>
<evidence type="ECO:0000256" key="2">
    <source>
        <dbReference type="ARBA" id="ARBA00022448"/>
    </source>
</evidence>
<keyword evidence="10" id="KW-0472">Membrane</keyword>
<keyword evidence="5" id="KW-0677">Repeat</keyword>
<protein>
    <submittedName>
        <fullName evidence="12">Extended synaptotagmin-1</fullName>
    </submittedName>
</protein>
<dbReference type="OrthoDB" id="1029639at2759"/>
<feature type="domain" description="SMP-LTD" evidence="11">
    <location>
        <begin position="29"/>
        <end position="108"/>
    </location>
</feature>
<evidence type="ECO:0000256" key="1">
    <source>
        <dbReference type="ARBA" id="ARBA00004370"/>
    </source>
</evidence>
<dbReference type="Proteomes" id="UP000233556">
    <property type="component" value="Unassembled WGS sequence"/>
</dbReference>
<keyword evidence="13" id="KW-1185">Reference proteome</keyword>
<evidence type="ECO:0000256" key="6">
    <source>
        <dbReference type="ARBA" id="ARBA00022837"/>
    </source>
</evidence>
<reference evidence="13" key="1">
    <citation type="submission" date="2017-11" db="EMBL/GenBank/DDBJ databases">
        <authorList>
            <person name="Lima N.C."/>
            <person name="Parody-Merino A.M."/>
            <person name="Battley P.F."/>
            <person name="Fidler A.E."/>
            <person name="Prosdocimi F."/>
        </authorList>
    </citation>
    <scope>NUCLEOTIDE SEQUENCE [LARGE SCALE GENOMIC DNA]</scope>
</reference>
<evidence type="ECO:0000313" key="12">
    <source>
        <dbReference type="EMBL" id="PKU28074.1"/>
    </source>
</evidence>
<dbReference type="GO" id="GO:0005509">
    <property type="term" value="F:calcium ion binding"/>
    <property type="evidence" value="ECO:0007669"/>
    <property type="project" value="TreeGrafter"/>
</dbReference>
<proteinExistence type="predicted"/>
<evidence type="ECO:0000256" key="8">
    <source>
        <dbReference type="ARBA" id="ARBA00023055"/>
    </source>
</evidence>
<accession>A0A2I0T2Q8</accession>
<dbReference type="InterPro" id="IPR039010">
    <property type="entry name" value="Synaptotagmin_SMP"/>
</dbReference>
<dbReference type="GO" id="GO:0031210">
    <property type="term" value="F:phosphatidylcholine binding"/>
    <property type="evidence" value="ECO:0007669"/>
    <property type="project" value="TreeGrafter"/>
</dbReference>
<keyword evidence="2" id="KW-0813">Transport</keyword>
<dbReference type="InterPro" id="IPR051634">
    <property type="entry name" value="Extended_Synaptotagmin"/>
</dbReference>